<dbReference type="Proteomes" id="UP000838878">
    <property type="component" value="Chromosome 5"/>
</dbReference>
<feature type="region of interest" description="Disordered" evidence="1">
    <location>
        <begin position="68"/>
        <end position="94"/>
    </location>
</feature>
<dbReference type="EMBL" id="OV170225">
    <property type="protein sequence ID" value="CAH0725441.1"/>
    <property type="molecule type" value="Genomic_DNA"/>
</dbReference>
<feature type="non-terminal residue" evidence="2">
    <location>
        <position position="94"/>
    </location>
</feature>
<organism evidence="2 3">
    <name type="scientific">Brenthis ino</name>
    <name type="common">lesser marbled fritillary</name>
    <dbReference type="NCBI Taxonomy" id="405034"/>
    <lineage>
        <taxon>Eukaryota</taxon>
        <taxon>Metazoa</taxon>
        <taxon>Ecdysozoa</taxon>
        <taxon>Arthropoda</taxon>
        <taxon>Hexapoda</taxon>
        <taxon>Insecta</taxon>
        <taxon>Pterygota</taxon>
        <taxon>Neoptera</taxon>
        <taxon>Endopterygota</taxon>
        <taxon>Lepidoptera</taxon>
        <taxon>Glossata</taxon>
        <taxon>Ditrysia</taxon>
        <taxon>Papilionoidea</taxon>
        <taxon>Nymphalidae</taxon>
        <taxon>Heliconiinae</taxon>
        <taxon>Argynnini</taxon>
        <taxon>Brenthis</taxon>
    </lineage>
</organism>
<dbReference type="AlphaFoldDB" id="A0A8J9YF57"/>
<sequence>MESSGWVRAMLRRYCFLGGRAILKLPPPIRLIYTSGYTICGNGRETNVTHWVGPTAAAARAAEAYKRAAPANGLQRDPEKDASLLPAQRETQSK</sequence>
<evidence type="ECO:0000256" key="1">
    <source>
        <dbReference type="SAM" id="MobiDB-lite"/>
    </source>
</evidence>
<evidence type="ECO:0000313" key="3">
    <source>
        <dbReference type="Proteomes" id="UP000838878"/>
    </source>
</evidence>
<evidence type="ECO:0000313" key="2">
    <source>
        <dbReference type="EMBL" id="CAH0725441.1"/>
    </source>
</evidence>
<accession>A0A8J9YF57</accession>
<gene>
    <name evidence="2" type="ORF">BINO364_LOCUS11026</name>
</gene>
<reference evidence="2" key="1">
    <citation type="submission" date="2021-12" db="EMBL/GenBank/DDBJ databases">
        <authorList>
            <person name="Martin H S."/>
        </authorList>
    </citation>
    <scope>NUCLEOTIDE SEQUENCE</scope>
</reference>
<protein>
    <submittedName>
        <fullName evidence="2">Uncharacterized protein</fullName>
    </submittedName>
</protein>
<name>A0A8J9YF57_9NEOP</name>
<keyword evidence="3" id="KW-1185">Reference proteome</keyword>
<proteinExistence type="predicted"/>